<dbReference type="GO" id="GO:0005829">
    <property type="term" value="C:cytosol"/>
    <property type="evidence" value="ECO:0007669"/>
    <property type="project" value="TreeGrafter"/>
</dbReference>
<comment type="function">
    <text evidence="2">E1 component of the 2-oxoglutarate dehydrogenase (OGDH) complex which catalyzes the decarboxylation of 2-oxoglutarate, the first step in the conversion of 2-oxoglutarate to succinyl-CoA and CO(2).</text>
</comment>
<dbReference type="RefSeq" id="WP_163961837.1">
    <property type="nucleotide sequence ID" value="NZ_JAAGNX010000001.1"/>
</dbReference>
<evidence type="ECO:0000256" key="3">
    <source>
        <dbReference type="ARBA" id="ARBA00006936"/>
    </source>
</evidence>
<dbReference type="Pfam" id="PF16870">
    <property type="entry name" value="OxoGdeHyase_C"/>
    <property type="match status" value="1"/>
</dbReference>
<dbReference type="FunFam" id="3.40.50.970:FF:000036">
    <property type="entry name" value="2-oxoglutarate dehydrogenase E1 component"/>
    <property type="match status" value="1"/>
</dbReference>
<evidence type="ECO:0000259" key="7">
    <source>
        <dbReference type="SMART" id="SM00861"/>
    </source>
</evidence>
<evidence type="ECO:0000256" key="4">
    <source>
        <dbReference type="ARBA" id="ARBA00012280"/>
    </source>
</evidence>
<keyword evidence="6" id="KW-0786">Thiamine pyrophosphate</keyword>
<protein>
    <recommendedName>
        <fullName evidence="4">oxoglutarate dehydrogenase (succinyl-transferring)</fullName>
        <ecNumber evidence="4">1.2.4.2</ecNumber>
    </recommendedName>
</protein>
<dbReference type="Gene3D" id="3.40.50.11610">
    <property type="entry name" value="Multifunctional 2-oxoglutarate metabolism enzyme, C-terminal domain"/>
    <property type="match status" value="1"/>
</dbReference>
<organism evidence="8 9">
    <name type="scientific">Oceanipulchritudo coccoides</name>
    <dbReference type="NCBI Taxonomy" id="2706888"/>
    <lineage>
        <taxon>Bacteria</taxon>
        <taxon>Pseudomonadati</taxon>
        <taxon>Verrucomicrobiota</taxon>
        <taxon>Opitutia</taxon>
        <taxon>Puniceicoccales</taxon>
        <taxon>Oceanipulchritudinaceae</taxon>
        <taxon>Oceanipulchritudo</taxon>
    </lineage>
</organism>
<proteinExistence type="inferred from homology"/>
<dbReference type="InterPro" id="IPR001017">
    <property type="entry name" value="DH_E1"/>
</dbReference>
<dbReference type="PIRSF" id="PIRSF000157">
    <property type="entry name" value="Oxoglu_dh_E1"/>
    <property type="match status" value="1"/>
</dbReference>
<comment type="caution">
    <text evidence="8">The sequence shown here is derived from an EMBL/GenBank/DDBJ whole genome shotgun (WGS) entry which is preliminary data.</text>
</comment>
<dbReference type="Pfam" id="PF02779">
    <property type="entry name" value="Transket_pyr"/>
    <property type="match status" value="1"/>
</dbReference>
<evidence type="ECO:0000256" key="5">
    <source>
        <dbReference type="ARBA" id="ARBA00023002"/>
    </source>
</evidence>
<dbReference type="AlphaFoldDB" id="A0A6B2M089"/>
<reference evidence="8 9" key="1">
    <citation type="submission" date="2020-02" db="EMBL/GenBank/DDBJ databases">
        <title>Albibacoteraceae fam. nov., the first described family within the subdivision 4 Verrucomicrobia.</title>
        <authorList>
            <person name="Xi F."/>
        </authorList>
    </citation>
    <scope>NUCLEOTIDE SEQUENCE [LARGE SCALE GENOMIC DNA]</scope>
    <source>
        <strain evidence="8 9">CK1056</strain>
    </source>
</reference>
<dbReference type="Proteomes" id="UP000478417">
    <property type="component" value="Unassembled WGS sequence"/>
</dbReference>
<dbReference type="InterPro" id="IPR005475">
    <property type="entry name" value="Transketolase-like_Pyr-bd"/>
</dbReference>
<dbReference type="EMBL" id="JAAGNX010000001">
    <property type="protein sequence ID" value="NDV61160.1"/>
    <property type="molecule type" value="Genomic_DNA"/>
</dbReference>
<dbReference type="InterPro" id="IPR011603">
    <property type="entry name" value="2oxoglutarate_DH_E1"/>
</dbReference>
<dbReference type="InterPro" id="IPR032106">
    <property type="entry name" value="2-oxogl_dehyd_N"/>
</dbReference>
<comment type="cofactor">
    <cofactor evidence="1">
        <name>thiamine diphosphate</name>
        <dbReference type="ChEBI" id="CHEBI:58937"/>
    </cofactor>
</comment>
<evidence type="ECO:0000256" key="2">
    <source>
        <dbReference type="ARBA" id="ARBA00003906"/>
    </source>
</evidence>
<gene>
    <name evidence="8" type="ORF">G0Q06_01710</name>
</gene>
<dbReference type="GO" id="GO:0006099">
    <property type="term" value="P:tricarboxylic acid cycle"/>
    <property type="evidence" value="ECO:0007669"/>
    <property type="project" value="TreeGrafter"/>
</dbReference>
<dbReference type="Pfam" id="PF00676">
    <property type="entry name" value="E1_dh"/>
    <property type="match status" value="1"/>
</dbReference>
<dbReference type="GO" id="GO:0030976">
    <property type="term" value="F:thiamine pyrophosphate binding"/>
    <property type="evidence" value="ECO:0007669"/>
    <property type="project" value="InterPro"/>
</dbReference>
<dbReference type="InterPro" id="IPR031717">
    <property type="entry name" value="ODO-1/KGD_C"/>
</dbReference>
<name>A0A6B2M089_9BACT</name>
<keyword evidence="5 8" id="KW-0560">Oxidoreductase</keyword>
<accession>A0A6B2M089</accession>
<dbReference type="SMART" id="SM00861">
    <property type="entry name" value="Transket_pyr"/>
    <property type="match status" value="1"/>
</dbReference>
<dbReference type="GO" id="GO:0004591">
    <property type="term" value="F:oxoglutarate dehydrogenase (succinyl-transferring) activity"/>
    <property type="evidence" value="ECO:0007669"/>
    <property type="project" value="UniProtKB-EC"/>
</dbReference>
<dbReference type="Gene3D" id="3.40.50.12470">
    <property type="match status" value="1"/>
</dbReference>
<feature type="domain" description="Transketolase-like pyrimidine-binding" evidence="7">
    <location>
        <begin position="574"/>
        <end position="767"/>
    </location>
</feature>
<evidence type="ECO:0000313" key="9">
    <source>
        <dbReference type="Proteomes" id="UP000478417"/>
    </source>
</evidence>
<dbReference type="EC" id="1.2.4.2" evidence="4"/>
<dbReference type="GO" id="GO:0045252">
    <property type="term" value="C:oxoglutarate dehydrogenase complex"/>
    <property type="evidence" value="ECO:0007669"/>
    <property type="project" value="TreeGrafter"/>
</dbReference>
<dbReference type="InterPro" id="IPR029061">
    <property type="entry name" value="THDP-binding"/>
</dbReference>
<keyword evidence="9" id="KW-1185">Reference proteome</keyword>
<dbReference type="Gene3D" id="1.10.287.1150">
    <property type="entry name" value="TPP helical domain"/>
    <property type="match status" value="1"/>
</dbReference>
<evidence type="ECO:0000313" key="8">
    <source>
        <dbReference type="EMBL" id="NDV61160.1"/>
    </source>
</evidence>
<dbReference type="PANTHER" id="PTHR23152">
    <property type="entry name" value="2-OXOGLUTARATE DEHYDROGENASE"/>
    <property type="match status" value="1"/>
</dbReference>
<dbReference type="SUPFAM" id="SSF52518">
    <property type="entry name" value="Thiamin diphosphate-binding fold (THDP-binding)"/>
    <property type="match status" value="2"/>
</dbReference>
<evidence type="ECO:0000256" key="1">
    <source>
        <dbReference type="ARBA" id="ARBA00001964"/>
    </source>
</evidence>
<dbReference type="NCBIfam" id="NF008907">
    <property type="entry name" value="PRK12270.1"/>
    <property type="match status" value="1"/>
</dbReference>
<dbReference type="Gene3D" id="3.40.50.970">
    <property type="match status" value="1"/>
</dbReference>
<dbReference type="Pfam" id="PF16078">
    <property type="entry name" value="2-oxogl_dehyd_N"/>
    <property type="match status" value="1"/>
</dbReference>
<comment type="similarity">
    <text evidence="3">Belongs to the alpha-ketoglutarate dehydrogenase family.</text>
</comment>
<dbReference type="CDD" id="cd02016">
    <property type="entry name" value="TPP_E1_OGDC_like"/>
    <property type="match status" value="1"/>
</dbReference>
<dbReference type="NCBIfam" id="NF006914">
    <property type="entry name" value="PRK09404.1"/>
    <property type="match status" value="1"/>
</dbReference>
<dbReference type="NCBIfam" id="TIGR00239">
    <property type="entry name" value="2oxo_dh_E1"/>
    <property type="match status" value="1"/>
</dbReference>
<dbReference type="PANTHER" id="PTHR23152:SF4">
    <property type="entry name" value="2-OXOADIPATE DEHYDROGENASE COMPLEX COMPONENT E1"/>
    <property type="match status" value="1"/>
</dbReference>
<sequence>MNHPTFANRWNADLIDEKYAQWRDAPDSLEPAWRAFFEGFELGSDSSTGGTAPTGDDDALIKQANFTGTIYAYRSIGHTEAEVNPLLKAAPSNPRLSLDRLGFSEEDLDKVFWSGNFLGNRKMSVRELIDRLRQIYCGTIGVEYLHIQETPQRRWLQSRIEPQEEEKPYSRDRKHRILDRLIKAEEFEHFLHKNYVGQKRFGLEGAETLIPAIDTLIENGPSLGVQEIVMGMAHRGRLNVLANVFRKSYDYIFHEFSENYLPDTLHGDGDVKYHLGFEATVENTRKEPMRVFLAANPSHLEAVNPVVEGRTRARQRILGDTEERKKVVPVLIHGDAAFAGQGIVAEVLNFSQLPGYQTGGTIHFVINNQIGFTTDPSEARSTLYCTDVAKMIEAPIFHVNGDDPEAVVRVMDLALAYRQEFGKDIVIDMYCYRRLGHNESDEPAFTQPTLYQKIKDHPTVTEIYSKRLLDSKVLNKEEVKKIRDLRRGDLEHFYEKQKREANSGKKRKQPEVDEAVREYQPSYAFKDVNTEVPGDRLETVAKALTRFPDSFNLNSKIRRQLQTKLRNFKEDKGIDWAFAESLAWGTLMMEGYHVRLSGQDSVRGTFSQRHAIFFDSETKEKYIPLMEMDHREGMLCVHNSLLSEAAVLGFDYGYSLDFQGMLCMWEAQFGDFVNGAQVIIDQFISSSESKWQRVSGLVMLLPHGYEGQGPEHSSARLERFLQLCAEDNIQVANLTTPAQYFHILRRQMHRSFRKPLIIMAPKSLLRHKEAVSSVADFTDKCFHSILPDEDKAIKKPVRVILCSGKVYYDLLSYRRENDIKDTAIVRIEQYYPFNYDRLSRILKELGKFKTLVWCQEEPENMGAWRFIEPRIEEATGIRPQYAGRDSAASTAVGSLVLHKMEQANLVEKAFNLK</sequence>
<evidence type="ECO:0000256" key="6">
    <source>
        <dbReference type="ARBA" id="ARBA00023052"/>
    </source>
</evidence>
<dbReference type="InterPro" id="IPR042179">
    <property type="entry name" value="KGD_C_sf"/>
</dbReference>